<evidence type="ECO:0000256" key="5">
    <source>
        <dbReference type="SAM" id="SignalP"/>
    </source>
</evidence>
<feature type="chain" id="PRO_5045746476" description="Lipase domain-containing protein" evidence="5">
    <location>
        <begin position="21"/>
        <end position="315"/>
    </location>
</feature>
<dbReference type="InterPro" id="IPR013818">
    <property type="entry name" value="Lipase"/>
</dbReference>
<dbReference type="InterPro" id="IPR000734">
    <property type="entry name" value="TAG_lipase"/>
</dbReference>
<keyword evidence="3" id="KW-0964">Secreted</keyword>
<dbReference type="Proteomes" id="UP001642540">
    <property type="component" value="Unassembled WGS sequence"/>
</dbReference>
<accession>A0ABP1R000</accession>
<evidence type="ECO:0000259" key="6">
    <source>
        <dbReference type="Pfam" id="PF00151"/>
    </source>
</evidence>
<keyword evidence="8" id="KW-1185">Reference proteome</keyword>
<comment type="caution">
    <text evidence="7">The sequence shown here is derived from an EMBL/GenBank/DDBJ whole genome shotgun (WGS) entry which is preliminary data.</text>
</comment>
<dbReference type="Gene3D" id="3.40.50.1820">
    <property type="entry name" value="alpha/beta hydrolase"/>
    <property type="match status" value="1"/>
</dbReference>
<organism evidence="7 8">
    <name type="scientific">Orchesella dallaii</name>
    <dbReference type="NCBI Taxonomy" id="48710"/>
    <lineage>
        <taxon>Eukaryota</taxon>
        <taxon>Metazoa</taxon>
        <taxon>Ecdysozoa</taxon>
        <taxon>Arthropoda</taxon>
        <taxon>Hexapoda</taxon>
        <taxon>Collembola</taxon>
        <taxon>Entomobryomorpha</taxon>
        <taxon>Entomobryoidea</taxon>
        <taxon>Orchesellidae</taxon>
        <taxon>Orchesellinae</taxon>
        <taxon>Orchesella</taxon>
    </lineage>
</organism>
<dbReference type="InterPro" id="IPR029058">
    <property type="entry name" value="AB_hydrolase_fold"/>
</dbReference>
<dbReference type="PANTHER" id="PTHR11610:SF173">
    <property type="entry name" value="LIPASE DOMAIN-CONTAINING PROTEIN-RELATED"/>
    <property type="match status" value="1"/>
</dbReference>
<evidence type="ECO:0000313" key="7">
    <source>
        <dbReference type="EMBL" id="CAL8112998.1"/>
    </source>
</evidence>
<comment type="subcellular location">
    <subcellularLocation>
        <location evidence="1">Secreted</location>
    </subcellularLocation>
</comment>
<dbReference type="Pfam" id="PF00151">
    <property type="entry name" value="Lipase"/>
    <property type="match status" value="1"/>
</dbReference>
<reference evidence="7 8" key="1">
    <citation type="submission" date="2024-08" db="EMBL/GenBank/DDBJ databases">
        <authorList>
            <person name="Cucini C."/>
            <person name="Frati F."/>
        </authorList>
    </citation>
    <scope>NUCLEOTIDE SEQUENCE [LARGE SCALE GENOMIC DNA]</scope>
</reference>
<evidence type="ECO:0000256" key="4">
    <source>
        <dbReference type="RuleBase" id="RU004262"/>
    </source>
</evidence>
<proteinExistence type="inferred from homology"/>
<dbReference type="EMBL" id="CAXLJM020000049">
    <property type="protein sequence ID" value="CAL8112998.1"/>
    <property type="molecule type" value="Genomic_DNA"/>
</dbReference>
<sequence length="315" mass="33432">MLKQTIILGLLCWASSPAQAQSISKNVDDMKYFYFPTANQKTEIAYNNQNSLVASNIRANTKTTIIVDGFLSDSTSPCSTITKDTYTSRGGNVIIVDWGRLSGSGLTLGNPLATASAYISALGNVGPVGARLAEFLNFLRQNKQIQFSDMTVIGHSLGAHIAGAAGTNVQSKYGQNIGRIVGLDPAGPFFSMQVDRDKRLHKGDATFVDIYHSNRGTLGDSDHDTGDVNVYLNGGNNQPGCEEADSSGFAGYCSHSYSWKMFNAAATNTNLRACPCSGTACTSAAQINCSNSVNIGPNLPTSARGRLHITGPQLD</sequence>
<dbReference type="PANTHER" id="PTHR11610">
    <property type="entry name" value="LIPASE"/>
    <property type="match status" value="1"/>
</dbReference>
<evidence type="ECO:0000256" key="3">
    <source>
        <dbReference type="ARBA" id="ARBA00022525"/>
    </source>
</evidence>
<dbReference type="SUPFAM" id="SSF53474">
    <property type="entry name" value="alpha/beta-Hydrolases"/>
    <property type="match status" value="1"/>
</dbReference>
<gene>
    <name evidence="7" type="ORF">ODALV1_LOCUS15874</name>
</gene>
<feature type="domain" description="Lipase" evidence="6">
    <location>
        <begin position="24"/>
        <end position="278"/>
    </location>
</feature>
<name>A0ABP1R000_9HEXA</name>
<evidence type="ECO:0000256" key="2">
    <source>
        <dbReference type="ARBA" id="ARBA00010701"/>
    </source>
</evidence>
<feature type="signal peptide" evidence="5">
    <location>
        <begin position="1"/>
        <end position="20"/>
    </location>
</feature>
<comment type="similarity">
    <text evidence="2 4">Belongs to the AB hydrolase superfamily. Lipase family.</text>
</comment>
<evidence type="ECO:0000256" key="1">
    <source>
        <dbReference type="ARBA" id="ARBA00004613"/>
    </source>
</evidence>
<protein>
    <recommendedName>
        <fullName evidence="6">Lipase domain-containing protein</fullName>
    </recommendedName>
</protein>
<evidence type="ECO:0000313" key="8">
    <source>
        <dbReference type="Proteomes" id="UP001642540"/>
    </source>
</evidence>
<keyword evidence="5" id="KW-0732">Signal</keyword>